<protein>
    <submittedName>
        <fullName evidence="1">Uncharacterized protein</fullName>
    </submittedName>
</protein>
<organism evidence="1">
    <name type="scientific">marine sediment metagenome</name>
    <dbReference type="NCBI Taxonomy" id="412755"/>
    <lineage>
        <taxon>unclassified sequences</taxon>
        <taxon>metagenomes</taxon>
        <taxon>ecological metagenomes</taxon>
    </lineage>
</organism>
<reference evidence="1" key="1">
    <citation type="journal article" date="2015" name="Nature">
        <title>Complex archaea that bridge the gap between prokaryotes and eukaryotes.</title>
        <authorList>
            <person name="Spang A."/>
            <person name="Saw J.H."/>
            <person name="Jorgensen S.L."/>
            <person name="Zaremba-Niedzwiedzka K."/>
            <person name="Martijn J."/>
            <person name="Lind A.E."/>
            <person name="van Eijk R."/>
            <person name="Schleper C."/>
            <person name="Guy L."/>
            <person name="Ettema T.J."/>
        </authorList>
    </citation>
    <scope>NUCLEOTIDE SEQUENCE</scope>
</reference>
<dbReference type="AlphaFoldDB" id="A0A0F9RJY4"/>
<dbReference type="EMBL" id="LAZR01000829">
    <property type="protein sequence ID" value="KKN56850.1"/>
    <property type="molecule type" value="Genomic_DNA"/>
</dbReference>
<sequence length="133" mass="15209">MEKIKIITVREYKARLSHYMCLMRDGECFRVGGTIYGMKEDVTELQGKPFNDDLSPNEDYPAGISHDEELAVDPVMALCSNCKEEWDIAKTPCYETWNETTGENVIICDVCVKFKAGSSQKMYKSFLKNMTKL</sequence>
<gene>
    <name evidence="1" type="ORF">LCGC14_0568320</name>
</gene>
<comment type="caution">
    <text evidence="1">The sequence shown here is derived from an EMBL/GenBank/DDBJ whole genome shotgun (WGS) entry which is preliminary data.</text>
</comment>
<accession>A0A0F9RJY4</accession>
<name>A0A0F9RJY4_9ZZZZ</name>
<evidence type="ECO:0000313" key="1">
    <source>
        <dbReference type="EMBL" id="KKN56850.1"/>
    </source>
</evidence>
<proteinExistence type="predicted"/>